<gene>
    <name evidence="7" type="ORF">D9Q98_005865</name>
</gene>
<dbReference type="AlphaFoldDB" id="A0A9D4TWI6"/>
<dbReference type="Gene3D" id="2.30.180.10">
    <property type="entry name" value="FAS1 domain"/>
    <property type="match status" value="1"/>
</dbReference>
<dbReference type="Pfam" id="PF00646">
    <property type="entry name" value="F-box"/>
    <property type="match status" value="1"/>
</dbReference>
<dbReference type="SMART" id="SM00369">
    <property type="entry name" value="LRR_TYP"/>
    <property type="match status" value="3"/>
</dbReference>
<comment type="caution">
    <text evidence="7">The sequence shown here is derived from an EMBL/GenBank/DDBJ whole genome shotgun (WGS) entry which is preliminary data.</text>
</comment>
<feature type="domain" description="FAS1" evidence="6">
    <location>
        <begin position="28"/>
        <end position="169"/>
    </location>
</feature>
<dbReference type="Proteomes" id="UP001055712">
    <property type="component" value="Unassembled WGS sequence"/>
</dbReference>
<dbReference type="GO" id="GO:0005930">
    <property type="term" value="C:axoneme"/>
    <property type="evidence" value="ECO:0007669"/>
    <property type="project" value="UniProtKB-SubCell"/>
</dbReference>
<evidence type="ECO:0000256" key="1">
    <source>
        <dbReference type="ARBA" id="ARBA00004430"/>
    </source>
</evidence>
<proteinExistence type="predicted"/>
<accession>A0A9D4TWI6</accession>
<dbReference type="PROSITE" id="PS50213">
    <property type="entry name" value="FAS1"/>
    <property type="match status" value="1"/>
</dbReference>
<dbReference type="InterPro" id="IPR050216">
    <property type="entry name" value="LRR_domain-containing"/>
</dbReference>
<dbReference type="OrthoDB" id="69842at2759"/>
<dbReference type="EMBL" id="SIDB01000002">
    <property type="protein sequence ID" value="KAI3436448.1"/>
    <property type="molecule type" value="Genomic_DNA"/>
</dbReference>
<evidence type="ECO:0000259" key="6">
    <source>
        <dbReference type="PROSITE" id="PS50213"/>
    </source>
</evidence>
<sequence length="786" mass="82575">MSNNKALALLVLFSMAAAAAGDAAAPPQPTVFAALQVTPEVSDFWQTLSWFPDVAELLGGSFTGTVFAPDNKAWASVAHETRTGGLPLTTDALKAIILYHIAPGKPAFISDLVDDQVFTSALDKKKFTAQYSEGVLRLQAIGSAAKVVTPDIAVGADSASVVHVFDTVLLPFKLGTGSKPEGSVAATSIDTSTIEGAQAAASSAINAAGDSLNTAFGNTQAALGSAAGSVQAAASAAANAVQQAAASAATSGQAAVGAANGAVTGAVGGAATAVTDTAGTMVDGAIGAVPGAVAALATSLAAEAWVMSSALPPPVPPAHSRLLHLLDLPDSALASIAKLLPFCERLRLSLVCRALRRLCAGPSDMWYTVEAVAQLPFDEEAGEAQRLSDEMLLLNRVARWLGPRLAAVHVLDFAVFSSVPIDPGELTLLPVVELLFSKCPAGQPLPLAKLSIEWPEAVLLRADFTPPNAPRLQHLRKLAFPTVGRLEVAACLPPALTDFSLQDGTLWSDRGTLAAAWLPPTVTALHLSSVGLRALPQVLTQLPHLRSLVLNYNRLTGASNLAILEQLARLEDLNLSECFLPRFPDQVSALTGLRLLYLHNAFNRNVRVPLAAWSALAPLRRLVFLSISGNQLQQLPPCVAGLTQLQCLHVEENEFEAGLPLHPYLRNLRELVMDWQAALDSPTSLQAATALSRLVLCNHRAVDEGPGPGLTVRSAEAAEPLLSVLSVMPALRAVEDVFGEEESVTAPVARVMWQLGQRCPHLQLKMLPSTDVGWTLHDTDRLDSQR</sequence>
<evidence type="ECO:0000256" key="3">
    <source>
        <dbReference type="ARBA" id="ARBA00022737"/>
    </source>
</evidence>
<feature type="domain" description="F-box" evidence="5">
    <location>
        <begin position="322"/>
        <end position="369"/>
    </location>
</feature>
<dbReference type="Gene3D" id="3.80.10.10">
    <property type="entry name" value="Ribonuclease Inhibitor"/>
    <property type="match status" value="1"/>
</dbReference>
<dbReference type="InterPro" id="IPR000782">
    <property type="entry name" value="FAS1_domain"/>
</dbReference>
<evidence type="ECO:0008006" key="9">
    <source>
        <dbReference type="Google" id="ProtNLM"/>
    </source>
</evidence>
<evidence type="ECO:0000259" key="5">
    <source>
        <dbReference type="PROSITE" id="PS50181"/>
    </source>
</evidence>
<reference evidence="7" key="2">
    <citation type="submission" date="2020-11" db="EMBL/GenBank/DDBJ databases">
        <authorList>
            <person name="Cecchin M."/>
            <person name="Marcolungo L."/>
            <person name="Rossato M."/>
            <person name="Girolomoni L."/>
            <person name="Cosentino E."/>
            <person name="Cuine S."/>
            <person name="Li-Beisson Y."/>
            <person name="Delledonne M."/>
            <person name="Ballottari M."/>
        </authorList>
    </citation>
    <scope>NUCLEOTIDE SEQUENCE</scope>
    <source>
        <strain evidence="7">211/11P</strain>
        <tissue evidence="7">Whole cell</tissue>
    </source>
</reference>
<feature type="chain" id="PRO_5039456115" description="FAS1 domain-containing protein" evidence="4">
    <location>
        <begin position="22"/>
        <end position="786"/>
    </location>
</feature>
<dbReference type="InterPro" id="IPR032675">
    <property type="entry name" value="LRR_dom_sf"/>
</dbReference>
<evidence type="ECO:0000256" key="4">
    <source>
        <dbReference type="SAM" id="SignalP"/>
    </source>
</evidence>
<dbReference type="PROSITE" id="PS50181">
    <property type="entry name" value="FBOX"/>
    <property type="match status" value="1"/>
</dbReference>
<dbReference type="Gene3D" id="1.20.1280.50">
    <property type="match status" value="1"/>
</dbReference>
<reference evidence="7" key="1">
    <citation type="journal article" date="2019" name="Plant J.">
        <title>Chlorella vulgaris genome assembly and annotation reveals the molecular basis for metabolic acclimation to high light conditions.</title>
        <authorList>
            <person name="Cecchin M."/>
            <person name="Marcolungo L."/>
            <person name="Rossato M."/>
            <person name="Girolomoni L."/>
            <person name="Cosentino E."/>
            <person name="Cuine S."/>
            <person name="Li-Beisson Y."/>
            <person name="Delledonne M."/>
            <person name="Ballottari M."/>
        </authorList>
    </citation>
    <scope>NUCLEOTIDE SEQUENCE</scope>
    <source>
        <strain evidence="7">211/11P</strain>
    </source>
</reference>
<protein>
    <recommendedName>
        <fullName evidence="9">FAS1 domain-containing protein</fullName>
    </recommendedName>
</protein>
<keyword evidence="3" id="KW-0677">Repeat</keyword>
<organism evidence="7 8">
    <name type="scientific">Chlorella vulgaris</name>
    <name type="common">Green alga</name>
    <dbReference type="NCBI Taxonomy" id="3077"/>
    <lineage>
        <taxon>Eukaryota</taxon>
        <taxon>Viridiplantae</taxon>
        <taxon>Chlorophyta</taxon>
        <taxon>core chlorophytes</taxon>
        <taxon>Trebouxiophyceae</taxon>
        <taxon>Chlorellales</taxon>
        <taxon>Chlorellaceae</taxon>
        <taxon>Chlorella clade</taxon>
        <taxon>Chlorella</taxon>
    </lineage>
</organism>
<feature type="signal peptide" evidence="4">
    <location>
        <begin position="1"/>
        <end position="21"/>
    </location>
</feature>
<dbReference type="SMART" id="SM00554">
    <property type="entry name" value="FAS1"/>
    <property type="match status" value="1"/>
</dbReference>
<keyword evidence="4" id="KW-0732">Signal</keyword>
<keyword evidence="8" id="KW-1185">Reference proteome</keyword>
<comment type="subcellular location">
    <subcellularLocation>
        <location evidence="1">Cytoplasm</location>
        <location evidence="1">Cytoskeleton</location>
        <location evidence="1">Cilium axoneme</location>
    </subcellularLocation>
</comment>
<dbReference type="InterPro" id="IPR036047">
    <property type="entry name" value="F-box-like_dom_sf"/>
</dbReference>
<dbReference type="Pfam" id="PF02469">
    <property type="entry name" value="Fasciclin"/>
    <property type="match status" value="1"/>
</dbReference>
<dbReference type="SUPFAM" id="SSF52058">
    <property type="entry name" value="L domain-like"/>
    <property type="match status" value="1"/>
</dbReference>
<dbReference type="InterPro" id="IPR003591">
    <property type="entry name" value="Leu-rich_rpt_typical-subtyp"/>
</dbReference>
<dbReference type="SUPFAM" id="SSF82153">
    <property type="entry name" value="FAS1 domain"/>
    <property type="match status" value="1"/>
</dbReference>
<dbReference type="PANTHER" id="PTHR48051:SF1">
    <property type="entry name" value="RAS SUPPRESSOR PROTEIN 1"/>
    <property type="match status" value="1"/>
</dbReference>
<keyword evidence="2" id="KW-0433">Leucine-rich repeat</keyword>
<dbReference type="CDD" id="cd09917">
    <property type="entry name" value="F-box_SF"/>
    <property type="match status" value="1"/>
</dbReference>
<name>A0A9D4TWI6_CHLVU</name>
<evidence type="ECO:0000313" key="8">
    <source>
        <dbReference type="Proteomes" id="UP001055712"/>
    </source>
</evidence>
<dbReference type="PANTHER" id="PTHR48051">
    <property type="match status" value="1"/>
</dbReference>
<evidence type="ECO:0000313" key="7">
    <source>
        <dbReference type="EMBL" id="KAI3436448.1"/>
    </source>
</evidence>
<dbReference type="InterPro" id="IPR001810">
    <property type="entry name" value="F-box_dom"/>
</dbReference>
<dbReference type="SUPFAM" id="SSF81383">
    <property type="entry name" value="F-box domain"/>
    <property type="match status" value="1"/>
</dbReference>
<dbReference type="InterPro" id="IPR036378">
    <property type="entry name" value="FAS1_dom_sf"/>
</dbReference>
<evidence type="ECO:0000256" key="2">
    <source>
        <dbReference type="ARBA" id="ARBA00022614"/>
    </source>
</evidence>